<sequence>MVYGTGHNKYRTDLTIDRKNLESYDEIGVPVFSGTAILQGFDTEKITKGINGYLRQEFRELDMLDTITLLRYKKLIPEDAVRPLRNPTIRAFQKWASENNIDYSSKWHKSLQWRKNEKIIQEPEKDGTWNLEYAKTREVIEREKNQLGKRKATGNSGQEVITYNLWKEASPNRRDEIMDLSTYMGGFISEINHDSSKEGPAKGTQYSAESTI</sequence>
<dbReference type="OrthoDB" id="3247165at2759"/>
<feature type="region of interest" description="Disordered" evidence="1">
    <location>
        <begin position="191"/>
        <end position="212"/>
    </location>
</feature>
<dbReference type="GeneID" id="6011454"/>
<gene>
    <name evidence="2" type="ORF">CC1G_10774</name>
</gene>
<keyword evidence="3" id="KW-1185">Reference proteome</keyword>
<evidence type="ECO:0000313" key="3">
    <source>
        <dbReference type="Proteomes" id="UP000001861"/>
    </source>
</evidence>
<dbReference type="STRING" id="240176.A8NME9"/>
<comment type="caution">
    <text evidence="2">The sequence shown here is derived from an EMBL/GenBank/DDBJ whole genome shotgun (WGS) entry which is preliminary data.</text>
</comment>
<dbReference type="InParanoid" id="A8NME9"/>
<proteinExistence type="predicted"/>
<dbReference type="HOGENOM" id="CLU_1299641_0_0_1"/>
<dbReference type="VEuPathDB" id="FungiDB:CC1G_10774"/>
<dbReference type="AlphaFoldDB" id="A8NME9"/>
<reference evidence="2 3" key="1">
    <citation type="journal article" date="2010" name="Proc. Natl. Acad. Sci. U.S.A.">
        <title>Insights into evolution of multicellular fungi from the assembled chromosomes of the mushroom Coprinopsis cinerea (Coprinus cinereus).</title>
        <authorList>
            <person name="Stajich J.E."/>
            <person name="Wilke S.K."/>
            <person name="Ahren D."/>
            <person name="Au C.H."/>
            <person name="Birren B.W."/>
            <person name="Borodovsky M."/>
            <person name="Burns C."/>
            <person name="Canback B."/>
            <person name="Casselton L.A."/>
            <person name="Cheng C.K."/>
            <person name="Deng J."/>
            <person name="Dietrich F.S."/>
            <person name="Fargo D.C."/>
            <person name="Farman M.L."/>
            <person name="Gathman A.C."/>
            <person name="Goldberg J."/>
            <person name="Guigo R."/>
            <person name="Hoegger P.J."/>
            <person name="Hooker J.B."/>
            <person name="Huggins A."/>
            <person name="James T.Y."/>
            <person name="Kamada T."/>
            <person name="Kilaru S."/>
            <person name="Kodira C."/>
            <person name="Kues U."/>
            <person name="Kupfer D."/>
            <person name="Kwan H.S."/>
            <person name="Lomsadze A."/>
            <person name="Li W."/>
            <person name="Lilly W.W."/>
            <person name="Ma L.J."/>
            <person name="Mackey A.J."/>
            <person name="Manning G."/>
            <person name="Martin F."/>
            <person name="Muraguchi H."/>
            <person name="Natvig D.O."/>
            <person name="Palmerini H."/>
            <person name="Ramesh M.A."/>
            <person name="Rehmeyer C.J."/>
            <person name="Roe B.A."/>
            <person name="Shenoy N."/>
            <person name="Stanke M."/>
            <person name="Ter-Hovhannisyan V."/>
            <person name="Tunlid A."/>
            <person name="Velagapudi R."/>
            <person name="Vision T.J."/>
            <person name="Zeng Q."/>
            <person name="Zolan M.E."/>
            <person name="Pukkila P.J."/>
        </authorList>
    </citation>
    <scope>NUCLEOTIDE SEQUENCE [LARGE SCALE GENOMIC DNA]</scope>
    <source>
        <strain evidence="3">Okayama-7 / 130 / ATCC MYA-4618 / FGSC 9003</strain>
    </source>
</reference>
<dbReference type="OMA" id="ANYICAY"/>
<evidence type="ECO:0000313" key="2">
    <source>
        <dbReference type="EMBL" id="EAU86883.2"/>
    </source>
</evidence>
<evidence type="ECO:0000256" key="1">
    <source>
        <dbReference type="SAM" id="MobiDB-lite"/>
    </source>
</evidence>
<dbReference type="RefSeq" id="XP_001834900.2">
    <property type="nucleotide sequence ID" value="XM_001834848.2"/>
</dbReference>
<dbReference type="KEGG" id="cci:CC1G_10774"/>
<name>A8NME9_COPC7</name>
<organism evidence="2 3">
    <name type="scientific">Coprinopsis cinerea (strain Okayama-7 / 130 / ATCC MYA-4618 / FGSC 9003)</name>
    <name type="common">Inky cap fungus</name>
    <name type="synonym">Hormographiella aspergillata</name>
    <dbReference type="NCBI Taxonomy" id="240176"/>
    <lineage>
        <taxon>Eukaryota</taxon>
        <taxon>Fungi</taxon>
        <taxon>Dikarya</taxon>
        <taxon>Basidiomycota</taxon>
        <taxon>Agaricomycotina</taxon>
        <taxon>Agaricomycetes</taxon>
        <taxon>Agaricomycetidae</taxon>
        <taxon>Agaricales</taxon>
        <taxon>Agaricineae</taxon>
        <taxon>Psathyrellaceae</taxon>
        <taxon>Coprinopsis</taxon>
    </lineage>
</organism>
<accession>A8NME9</accession>
<dbReference type="Proteomes" id="UP000001861">
    <property type="component" value="Unassembled WGS sequence"/>
</dbReference>
<feature type="compositionally biased region" description="Basic and acidic residues" evidence="1">
    <location>
        <begin position="191"/>
        <end position="200"/>
    </location>
</feature>
<protein>
    <submittedName>
        <fullName evidence="2">Uncharacterized protein</fullName>
    </submittedName>
</protein>
<dbReference type="EMBL" id="AACS02000012">
    <property type="protein sequence ID" value="EAU86883.2"/>
    <property type="molecule type" value="Genomic_DNA"/>
</dbReference>